<dbReference type="AlphaFoldDB" id="A0A7S3Q006"/>
<dbReference type="EMBL" id="HBIO01008131">
    <property type="protein sequence ID" value="CAE0461342.1"/>
    <property type="molecule type" value="Transcribed_RNA"/>
</dbReference>
<evidence type="ECO:0000256" key="1">
    <source>
        <dbReference type="ARBA" id="ARBA00022574"/>
    </source>
</evidence>
<feature type="compositionally biased region" description="Acidic residues" evidence="4">
    <location>
        <begin position="25"/>
        <end position="47"/>
    </location>
</feature>
<protein>
    <recommendedName>
        <fullName evidence="5">Anaphase-promoting complex subunit 4-like WD40 domain-containing protein</fullName>
    </recommendedName>
</protein>
<proteinExistence type="predicted"/>
<sequence length="501" mass="52349">MNGSAEDERVVLDELEESFIKDGEAVEVEVNDDDIPMDDDNDDDNEGDNQGGNTDADTSNGGGDVTATAVQPDMSIQTIDSHNSSSVYSVASHYDTNSNILTIVTGGGDDKACLHKLDNANQLGTVPLTHAHTDSVSSVAINEKYVSSDLTKTPKYVAVGAYDGSIILYDPATGAKLKELDGPTDVEFISFHPKGGSVLLAGSISDATIWMYHLPSSKCLQVFVGHECNSEGGGVTGGSFTPDGKFALTIGMDGTMRIWAPRTGMCRHVFKLYEEGSEMEGPAGLTCLAVDGGADGQLAIAGGEDGTAHVVHLQGKKVVAKLSHFDQVPTNSTTAGNGDDEEVFLTSVEAVGFASKAVNPNWAATGGSDGKLKIWDLTHGDGGQCRQTCAVKIEDSSDASNNASSAGPTGGITRIIWHPTQAILFVSYTDGAVRIWDARNGNMLHTLTGGSTKQDAQQINDMSVEVFGTEQGPGTAVIIAANDDGSVKIYNVDVAAILAVP</sequence>
<dbReference type="InterPro" id="IPR001680">
    <property type="entry name" value="WD40_rpt"/>
</dbReference>
<dbReference type="PROSITE" id="PS50294">
    <property type="entry name" value="WD_REPEATS_REGION"/>
    <property type="match status" value="1"/>
</dbReference>
<dbReference type="InterPro" id="IPR024977">
    <property type="entry name" value="Apc4-like_WD40_dom"/>
</dbReference>
<organism evidence="6">
    <name type="scientific">Chaetoceros debilis</name>
    <dbReference type="NCBI Taxonomy" id="122233"/>
    <lineage>
        <taxon>Eukaryota</taxon>
        <taxon>Sar</taxon>
        <taxon>Stramenopiles</taxon>
        <taxon>Ochrophyta</taxon>
        <taxon>Bacillariophyta</taxon>
        <taxon>Coscinodiscophyceae</taxon>
        <taxon>Chaetocerotophycidae</taxon>
        <taxon>Chaetocerotales</taxon>
        <taxon>Chaetocerotaceae</taxon>
        <taxon>Chaetoceros</taxon>
    </lineage>
</organism>
<dbReference type="Pfam" id="PF00400">
    <property type="entry name" value="WD40"/>
    <property type="match status" value="4"/>
</dbReference>
<feature type="repeat" description="WD" evidence="3">
    <location>
        <begin position="364"/>
        <end position="377"/>
    </location>
</feature>
<dbReference type="InterPro" id="IPR051179">
    <property type="entry name" value="WD_repeat_multifunction"/>
</dbReference>
<evidence type="ECO:0000256" key="4">
    <source>
        <dbReference type="SAM" id="MobiDB-lite"/>
    </source>
</evidence>
<keyword evidence="2" id="KW-0677">Repeat</keyword>
<dbReference type="Pfam" id="PF12894">
    <property type="entry name" value="ANAPC4_WD40"/>
    <property type="match status" value="1"/>
</dbReference>
<keyword evidence="1 3" id="KW-0853">WD repeat</keyword>
<dbReference type="PROSITE" id="PS50082">
    <property type="entry name" value="WD_REPEATS_2"/>
    <property type="match status" value="3"/>
</dbReference>
<dbReference type="SMART" id="SM00320">
    <property type="entry name" value="WD40"/>
    <property type="match status" value="8"/>
</dbReference>
<feature type="repeat" description="WD" evidence="3">
    <location>
        <begin position="228"/>
        <end position="259"/>
    </location>
</feature>
<dbReference type="Gene3D" id="2.130.10.10">
    <property type="entry name" value="YVTN repeat-like/Quinoprotein amine dehydrogenase"/>
    <property type="match status" value="1"/>
</dbReference>
<dbReference type="PANTHER" id="PTHR19857">
    <property type="entry name" value="MITOCHONDRIAL DIVISION PROTEIN 1-RELATED"/>
    <property type="match status" value="1"/>
</dbReference>
<reference evidence="6" key="1">
    <citation type="submission" date="2021-01" db="EMBL/GenBank/DDBJ databases">
        <authorList>
            <person name="Corre E."/>
            <person name="Pelletier E."/>
            <person name="Niang G."/>
            <person name="Scheremetjew M."/>
            <person name="Finn R."/>
            <person name="Kale V."/>
            <person name="Holt S."/>
            <person name="Cochrane G."/>
            <person name="Meng A."/>
            <person name="Brown T."/>
            <person name="Cohen L."/>
        </authorList>
    </citation>
    <scope>NUCLEOTIDE SEQUENCE</scope>
    <source>
        <strain evidence="6">MM31A-1</strain>
    </source>
</reference>
<dbReference type="InterPro" id="IPR015943">
    <property type="entry name" value="WD40/YVTN_repeat-like_dom_sf"/>
</dbReference>
<name>A0A7S3Q006_9STRA</name>
<feature type="domain" description="Anaphase-promoting complex subunit 4-like WD40" evidence="5">
    <location>
        <begin position="408"/>
        <end position="453"/>
    </location>
</feature>
<gene>
    <name evidence="6" type="ORF">CDEB00056_LOCUS6183</name>
</gene>
<evidence type="ECO:0000256" key="2">
    <source>
        <dbReference type="ARBA" id="ARBA00022737"/>
    </source>
</evidence>
<dbReference type="InterPro" id="IPR036322">
    <property type="entry name" value="WD40_repeat_dom_sf"/>
</dbReference>
<dbReference type="PANTHER" id="PTHR19857:SF8">
    <property type="entry name" value="ANGIO-ASSOCIATED MIGRATORY CELL PROTEIN"/>
    <property type="match status" value="1"/>
</dbReference>
<accession>A0A7S3Q006</accession>
<feature type="repeat" description="WD" evidence="3">
    <location>
        <begin position="405"/>
        <end position="446"/>
    </location>
</feature>
<feature type="region of interest" description="Disordered" evidence="4">
    <location>
        <begin position="16"/>
        <end position="65"/>
    </location>
</feature>
<evidence type="ECO:0000313" key="6">
    <source>
        <dbReference type="EMBL" id="CAE0461342.1"/>
    </source>
</evidence>
<evidence type="ECO:0000259" key="5">
    <source>
        <dbReference type="Pfam" id="PF12894"/>
    </source>
</evidence>
<evidence type="ECO:0000256" key="3">
    <source>
        <dbReference type="PROSITE-ProRule" id="PRU00221"/>
    </source>
</evidence>
<dbReference type="SUPFAM" id="SSF50978">
    <property type="entry name" value="WD40 repeat-like"/>
    <property type="match status" value="1"/>
</dbReference>